<keyword evidence="2 3" id="KW-0378">Hydrolase</keyword>
<dbReference type="PRINTS" id="PR00502">
    <property type="entry name" value="NUDIXFAMILY"/>
</dbReference>
<gene>
    <name evidence="5" type="ORF">KME15_19625</name>
</gene>
<dbReference type="SUPFAM" id="SSF55811">
    <property type="entry name" value="Nudix"/>
    <property type="match status" value="1"/>
</dbReference>
<dbReference type="AlphaFoldDB" id="A0A951UP34"/>
<dbReference type="InterPro" id="IPR000086">
    <property type="entry name" value="NUDIX_hydrolase_dom"/>
</dbReference>
<organism evidence="5 6">
    <name type="scientific">Drouetiella hepatica Uher 2000/2452</name>
    <dbReference type="NCBI Taxonomy" id="904376"/>
    <lineage>
        <taxon>Bacteria</taxon>
        <taxon>Bacillati</taxon>
        <taxon>Cyanobacteriota</taxon>
        <taxon>Cyanophyceae</taxon>
        <taxon>Oculatellales</taxon>
        <taxon>Oculatellaceae</taxon>
        <taxon>Drouetiella</taxon>
    </lineage>
</organism>
<dbReference type="Gene3D" id="3.90.79.10">
    <property type="entry name" value="Nucleoside Triphosphate Pyrophosphohydrolase"/>
    <property type="match status" value="1"/>
</dbReference>
<dbReference type="InterPro" id="IPR015797">
    <property type="entry name" value="NUDIX_hydrolase-like_dom_sf"/>
</dbReference>
<dbReference type="Pfam" id="PF00293">
    <property type="entry name" value="NUDIX"/>
    <property type="match status" value="1"/>
</dbReference>
<dbReference type="PANTHER" id="PTHR43046:SF14">
    <property type="entry name" value="MUTT_NUDIX FAMILY PROTEIN"/>
    <property type="match status" value="1"/>
</dbReference>
<comment type="caution">
    <text evidence="5">The sequence shown here is derived from an EMBL/GenBank/DDBJ whole genome shotgun (WGS) entry which is preliminary data.</text>
</comment>
<reference evidence="5" key="1">
    <citation type="submission" date="2021-05" db="EMBL/GenBank/DDBJ databases">
        <authorList>
            <person name="Pietrasiak N."/>
            <person name="Ward R."/>
            <person name="Stajich J.E."/>
            <person name="Kurbessoian T."/>
        </authorList>
    </citation>
    <scope>NUCLEOTIDE SEQUENCE</scope>
    <source>
        <strain evidence="5">UHER 2000/2452</strain>
    </source>
</reference>
<comment type="cofactor">
    <cofactor evidence="1">
        <name>Mg(2+)</name>
        <dbReference type="ChEBI" id="CHEBI:18420"/>
    </cofactor>
</comment>
<dbReference type="PROSITE" id="PS00893">
    <property type="entry name" value="NUDIX_BOX"/>
    <property type="match status" value="1"/>
</dbReference>
<dbReference type="PROSITE" id="PS51462">
    <property type="entry name" value="NUDIX"/>
    <property type="match status" value="1"/>
</dbReference>
<reference evidence="5" key="2">
    <citation type="journal article" date="2022" name="Microbiol. Resour. Announc.">
        <title>Metagenome Sequencing to Explore Phylogenomics of Terrestrial Cyanobacteria.</title>
        <authorList>
            <person name="Ward R.D."/>
            <person name="Stajich J.E."/>
            <person name="Johansen J.R."/>
            <person name="Huntemann M."/>
            <person name="Clum A."/>
            <person name="Foster B."/>
            <person name="Foster B."/>
            <person name="Roux S."/>
            <person name="Palaniappan K."/>
            <person name="Varghese N."/>
            <person name="Mukherjee S."/>
            <person name="Reddy T.B.K."/>
            <person name="Daum C."/>
            <person name="Copeland A."/>
            <person name="Chen I.A."/>
            <person name="Ivanova N.N."/>
            <person name="Kyrpides N.C."/>
            <person name="Shapiro N."/>
            <person name="Eloe-Fadrosh E.A."/>
            <person name="Pietrasiak N."/>
        </authorList>
    </citation>
    <scope>NUCLEOTIDE SEQUENCE</scope>
    <source>
        <strain evidence="5">UHER 2000/2452</strain>
    </source>
</reference>
<dbReference type="Proteomes" id="UP000757435">
    <property type="component" value="Unassembled WGS sequence"/>
</dbReference>
<accession>A0A951UP34</accession>
<evidence type="ECO:0000313" key="6">
    <source>
        <dbReference type="Proteomes" id="UP000757435"/>
    </source>
</evidence>
<protein>
    <submittedName>
        <fullName evidence="5">NUDIX domain-containing protein</fullName>
    </submittedName>
</protein>
<sequence>MQPDSKSDFKLRVSVLGLILDAGDVLLIHQTSLPEADLWDLPGGGLEPWESLMEGLTREVREETGLIDFQVEGVLTIAETFFPKETGKTSHLLNLIYRCSVPDRSAVLSSEEPEVGERGIQWLAIGELTAETCTTRTWKALLAAGLVDP</sequence>
<evidence type="ECO:0000256" key="3">
    <source>
        <dbReference type="RuleBase" id="RU003476"/>
    </source>
</evidence>
<dbReference type="InterPro" id="IPR020084">
    <property type="entry name" value="NUDIX_hydrolase_CS"/>
</dbReference>
<dbReference type="GO" id="GO:0016787">
    <property type="term" value="F:hydrolase activity"/>
    <property type="evidence" value="ECO:0007669"/>
    <property type="project" value="UniProtKB-KW"/>
</dbReference>
<proteinExistence type="inferred from homology"/>
<evidence type="ECO:0000256" key="1">
    <source>
        <dbReference type="ARBA" id="ARBA00001946"/>
    </source>
</evidence>
<feature type="domain" description="Nudix hydrolase" evidence="4">
    <location>
        <begin position="10"/>
        <end position="146"/>
    </location>
</feature>
<name>A0A951UP34_9CYAN</name>
<dbReference type="EMBL" id="JAHHHD010000027">
    <property type="protein sequence ID" value="MBW4660890.1"/>
    <property type="molecule type" value="Genomic_DNA"/>
</dbReference>
<evidence type="ECO:0000256" key="2">
    <source>
        <dbReference type="ARBA" id="ARBA00022801"/>
    </source>
</evidence>
<dbReference type="PANTHER" id="PTHR43046">
    <property type="entry name" value="GDP-MANNOSE MANNOSYL HYDROLASE"/>
    <property type="match status" value="1"/>
</dbReference>
<dbReference type="InterPro" id="IPR020476">
    <property type="entry name" value="Nudix_hydrolase"/>
</dbReference>
<evidence type="ECO:0000259" key="4">
    <source>
        <dbReference type="PROSITE" id="PS51462"/>
    </source>
</evidence>
<comment type="similarity">
    <text evidence="3">Belongs to the Nudix hydrolase family.</text>
</comment>
<evidence type="ECO:0000313" key="5">
    <source>
        <dbReference type="EMBL" id="MBW4660890.1"/>
    </source>
</evidence>